<dbReference type="InterPro" id="IPR050740">
    <property type="entry name" value="Aldehyde_DH_Superfamily"/>
</dbReference>
<dbReference type="Gene3D" id="3.40.605.10">
    <property type="entry name" value="Aldehyde Dehydrogenase, Chain A, domain 1"/>
    <property type="match status" value="1"/>
</dbReference>
<dbReference type="GO" id="GO:0009450">
    <property type="term" value="P:gamma-aminobutyric acid catabolic process"/>
    <property type="evidence" value="ECO:0007669"/>
    <property type="project" value="TreeGrafter"/>
</dbReference>
<comment type="similarity">
    <text evidence="1 4">Belongs to the aldehyde dehydrogenase family.</text>
</comment>
<evidence type="ECO:0000313" key="6">
    <source>
        <dbReference type="EMBL" id="ADI13262.1"/>
    </source>
</evidence>
<dbReference type="InterPro" id="IPR016162">
    <property type="entry name" value="Ald_DH_N"/>
</dbReference>
<dbReference type="SUPFAM" id="SSF53720">
    <property type="entry name" value="ALDH-like"/>
    <property type="match status" value="1"/>
</dbReference>
<dbReference type="PROSITE" id="PS00687">
    <property type="entry name" value="ALDEHYDE_DEHYDR_GLU"/>
    <property type="match status" value="1"/>
</dbReference>
<dbReference type="FunFam" id="3.40.309.10:FF:000009">
    <property type="entry name" value="Aldehyde dehydrogenase A"/>
    <property type="match status" value="1"/>
</dbReference>
<dbReference type="HOGENOM" id="CLU_005391_1_0_0"/>
<keyword evidence="2 4" id="KW-0560">Oxidoreductase</keyword>
<sequence>MTNTLNAGMNAETEQGFVFKQLIGGAWVDAAGGGTWELIDPATEGLIARVPFGGREDAEAAVDAAAAAFPAWAKRTPYERAEVLNRAAAWIRPRVAALARVSTEESGKPLAEAKAEWTSACGYLEWFAGEGVRAYGRVIPARAPGRRITVLHQPMGVIGTITAWNFPVYNLVRTWAAALAAGCTVVGRPSEYTPRSAMLLARALQAGGAPDGVINVVNGDPAAVAEVMMADPRVRKVAFTGSPRVGKLLMDQASRTVTRLSLELGGNAPVIVFGDVDVERAAKSAVTWKTRNCGQVCVAPQRFYVHESLYRAFAERVAELMGALRLGHGLDESTQVGPLINETQRERVADLVARSVAAGAKLETGGERPAGQGYFYRPTVLSEVTPDMPVHTEEVFGPVMPLIPFRDADEVLGLANRSEYGLAGFVLTNDLNTSVRMSEGLEVGLVCVNDWLPATPEAPFGGVKGSGFGRETGSEGLLEYMETKTVFTGGVG</sequence>
<dbReference type="PANTHER" id="PTHR43353:SF5">
    <property type="entry name" value="SUCCINATE-SEMIALDEHYDE DEHYDROGENASE, MITOCHONDRIAL"/>
    <property type="match status" value="1"/>
</dbReference>
<reference evidence="6 7" key="2">
    <citation type="journal article" date="2011" name="Stand. Genomic Sci.">
        <title>Complete genome sequence of Truepera radiovictrix type strain (RQ-24).</title>
        <authorList>
            <person name="Ivanova N."/>
            <person name="Rohde C."/>
            <person name="Munk C."/>
            <person name="Nolan M."/>
            <person name="Lucas S."/>
            <person name="Del Rio T.G."/>
            <person name="Tice H."/>
            <person name="Deshpande S."/>
            <person name="Cheng J.F."/>
            <person name="Tapia R."/>
            <person name="Han C."/>
            <person name="Goodwin L."/>
            <person name="Pitluck S."/>
            <person name="Liolios K."/>
            <person name="Mavromatis K."/>
            <person name="Mikhailova N."/>
            <person name="Pati A."/>
            <person name="Chen A."/>
            <person name="Palaniappan K."/>
            <person name="Land M."/>
            <person name="Hauser L."/>
            <person name="Chang Y.J."/>
            <person name="Jeffries C.D."/>
            <person name="Brambilla E."/>
            <person name="Rohde M."/>
            <person name="Goker M."/>
            <person name="Tindall B.J."/>
            <person name="Woyke T."/>
            <person name="Bristow J."/>
            <person name="Eisen J.A."/>
            <person name="Markowitz V."/>
            <person name="Hugenholtz P."/>
            <person name="Kyrpides N.C."/>
            <person name="Klenk H.P."/>
            <person name="Lapidus A."/>
        </authorList>
    </citation>
    <scope>NUCLEOTIDE SEQUENCE [LARGE SCALE GENOMIC DNA]</scope>
    <source>
        <strain evidence="7">DSM 17093 / CIP 108686 / LMG 22925 / RQ-24</strain>
    </source>
</reference>
<dbReference type="eggNOG" id="COG1012">
    <property type="taxonomic scope" value="Bacteria"/>
</dbReference>
<name>D7CXD8_TRURR</name>
<feature type="active site" evidence="3">
    <location>
        <position position="263"/>
    </location>
</feature>
<dbReference type="STRING" id="649638.Trad_0120"/>
<gene>
    <name evidence="6" type="ordered locus">Trad_0120</name>
</gene>
<dbReference type="AlphaFoldDB" id="D7CXD8"/>
<accession>D7CXD8</accession>
<dbReference type="CDD" id="cd07103">
    <property type="entry name" value="ALDH_F5_SSADH_GabD"/>
    <property type="match status" value="1"/>
</dbReference>
<evidence type="ECO:0000256" key="2">
    <source>
        <dbReference type="ARBA" id="ARBA00023002"/>
    </source>
</evidence>
<dbReference type="InterPro" id="IPR015590">
    <property type="entry name" value="Aldehyde_DH_dom"/>
</dbReference>
<evidence type="ECO:0000313" key="7">
    <source>
        <dbReference type="Proteomes" id="UP000000379"/>
    </source>
</evidence>
<evidence type="ECO:0000259" key="5">
    <source>
        <dbReference type="Pfam" id="PF00171"/>
    </source>
</evidence>
<dbReference type="InterPro" id="IPR029510">
    <property type="entry name" value="Ald_DH_CS_GLU"/>
</dbReference>
<dbReference type="Proteomes" id="UP000000379">
    <property type="component" value="Chromosome"/>
</dbReference>
<dbReference type="PANTHER" id="PTHR43353">
    <property type="entry name" value="SUCCINATE-SEMIALDEHYDE DEHYDROGENASE, MITOCHONDRIAL"/>
    <property type="match status" value="1"/>
</dbReference>
<dbReference type="Gene3D" id="3.40.309.10">
    <property type="entry name" value="Aldehyde Dehydrogenase, Chain A, domain 2"/>
    <property type="match status" value="1"/>
</dbReference>
<feature type="domain" description="Aldehyde dehydrogenase" evidence="5">
    <location>
        <begin position="27"/>
        <end position="486"/>
    </location>
</feature>
<evidence type="ECO:0000256" key="1">
    <source>
        <dbReference type="ARBA" id="ARBA00009986"/>
    </source>
</evidence>
<organism evidence="6 7">
    <name type="scientific">Truepera radiovictrix (strain DSM 17093 / CIP 108686 / LMG 22925 / RQ-24)</name>
    <dbReference type="NCBI Taxonomy" id="649638"/>
    <lineage>
        <taxon>Bacteria</taxon>
        <taxon>Thermotogati</taxon>
        <taxon>Deinococcota</taxon>
        <taxon>Deinococci</taxon>
        <taxon>Trueperales</taxon>
        <taxon>Trueperaceae</taxon>
        <taxon>Truepera</taxon>
    </lineage>
</organism>
<dbReference type="InterPro" id="IPR016161">
    <property type="entry name" value="Ald_DH/histidinol_DH"/>
</dbReference>
<evidence type="ECO:0000256" key="3">
    <source>
        <dbReference type="PROSITE-ProRule" id="PRU10007"/>
    </source>
</evidence>
<dbReference type="RefSeq" id="WP_013176642.1">
    <property type="nucleotide sequence ID" value="NC_014221.1"/>
</dbReference>
<protein>
    <submittedName>
        <fullName evidence="6">Aldehyde Dehydrogenase</fullName>
    </submittedName>
</protein>
<dbReference type="FunFam" id="3.40.605.10:FF:000007">
    <property type="entry name" value="NAD/NADP-dependent betaine aldehyde dehydrogenase"/>
    <property type="match status" value="1"/>
</dbReference>
<dbReference type="GO" id="GO:0004777">
    <property type="term" value="F:succinate-semialdehyde dehydrogenase (NAD+) activity"/>
    <property type="evidence" value="ECO:0007669"/>
    <property type="project" value="TreeGrafter"/>
</dbReference>
<reference evidence="7" key="1">
    <citation type="submission" date="2010-05" db="EMBL/GenBank/DDBJ databases">
        <title>The complete genome of Truepera radiovictris DSM 17093.</title>
        <authorList>
            <consortium name="US DOE Joint Genome Institute (JGI-PGF)"/>
            <person name="Lucas S."/>
            <person name="Copeland A."/>
            <person name="Lapidus A."/>
            <person name="Glavina del Rio T."/>
            <person name="Dalin E."/>
            <person name="Tice H."/>
            <person name="Bruce D."/>
            <person name="Goodwin L."/>
            <person name="Pitluck S."/>
            <person name="Kyrpides N."/>
            <person name="Mavromatis K."/>
            <person name="Ovchinnikova G."/>
            <person name="Munk A.C."/>
            <person name="Detter J.C."/>
            <person name="Han C."/>
            <person name="Tapia R."/>
            <person name="Land M."/>
            <person name="Hauser L."/>
            <person name="Markowitz V."/>
            <person name="Cheng J.-F."/>
            <person name="Hugenholtz P."/>
            <person name="Woyke T."/>
            <person name="Wu D."/>
            <person name="Tindall B."/>
            <person name="Pomrenke H.G."/>
            <person name="Brambilla E."/>
            <person name="Klenk H.-P."/>
            <person name="Eisen J.A."/>
        </authorList>
    </citation>
    <scope>NUCLEOTIDE SEQUENCE [LARGE SCALE GENOMIC DNA]</scope>
    <source>
        <strain evidence="7">DSM 17093 / CIP 108686 / LMG 22925 / RQ-24</strain>
    </source>
</reference>
<evidence type="ECO:0000256" key="4">
    <source>
        <dbReference type="RuleBase" id="RU003345"/>
    </source>
</evidence>
<proteinExistence type="inferred from homology"/>
<keyword evidence="7" id="KW-1185">Reference proteome</keyword>
<dbReference type="KEGG" id="tra:Trad_0120"/>
<dbReference type="InterPro" id="IPR016163">
    <property type="entry name" value="Ald_DH_C"/>
</dbReference>
<dbReference type="EMBL" id="CP002049">
    <property type="protein sequence ID" value="ADI13262.1"/>
    <property type="molecule type" value="Genomic_DNA"/>
</dbReference>
<dbReference type="Pfam" id="PF00171">
    <property type="entry name" value="Aldedh"/>
    <property type="match status" value="1"/>
</dbReference>